<dbReference type="InterPro" id="IPR001872">
    <property type="entry name" value="Peptidase_A8"/>
</dbReference>
<dbReference type="GO" id="GO:0006508">
    <property type="term" value="P:proteolysis"/>
    <property type="evidence" value="ECO:0007669"/>
    <property type="project" value="InterPro"/>
</dbReference>
<feature type="transmembrane region" description="Helical" evidence="1">
    <location>
        <begin position="9"/>
        <end position="26"/>
    </location>
</feature>
<dbReference type="Pfam" id="PF01252">
    <property type="entry name" value="Peptidase_A8"/>
    <property type="match status" value="1"/>
</dbReference>
<proteinExistence type="predicted"/>
<evidence type="ECO:0000256" key="1">
    <source>
        <dbReference type="SAM" id="Phobius"/>
    </source>
</evidence>
<gene>
    <name evidence="2" type="ORF">SH1V18_25830</name>
</gene>
<reference evidence="2" key="1">
    <citation type="submission" date="2022-06" db="EMBL/GenBank/DDBJ databases">
        <title>Vallitalea longa sp. nov., an anaerobic bacterium isolated from marine sediment.</title>
        <authorList>
            <person name="Hirano S."/>
            <person name="Terahara T."/>
            <person name="Mori K."/>
            <person name="Hamada M."/>
            <person name="Matsumoto R."/>
            <person name="Kobayashi T."/>
        </authorList>
    </citation>
    <scope>NUCLEOTIDE SEQUENCE</scope>
    <source>
        <strain evidence="2">SH18-1</strain>
    </source>
</reference>
<feature type="transmembrane region" description="Helical" evidence="1">
    <location>
        <begin position="65"/>
        <end position="84"/>
    </location>
</feature>
<keyword evidence="1" id="KW-1133">Transmembrane helix</keyword>
<dbReference type="AlphaFoldDB" id="A0A9W5YF81"/>
<keyword evidence="1" id="KW-0472">Membrane</keyword>
<organism evidence="2 3">
    <name type="scientific">Vallitalea longa</name>
    <dbReference type="NCBI Taxonomy" id="2936439"/>
    <lineage>
        <taxon>Bacteria</taxon>
        <taxon>Bacillati</taxon>
        <taxon>Bacillota</taxon>
        <taxon>Clostridia</taxon>
        <taxon>Lachnospirales</taxon>
        <taxon>Vallitaleaceae</taxon>
        <taxon>Vallitalea</taxon>
    </lineage>
</organism>
<keyword evidence="3" id="KW-1185">Reference proteome</keyword>
<evidence type="ECO:0000313" key="2">
    <source>
        <dbReference type="EMBL" id="GKX30103.1"/>
    </source>
</evidence>
<keyword evidence="1" id="KW-0812">Transmembrane</keyword>
<dbReference type="GO" id="GO:0004190">
    <property type="term" value="F:aspartic-type endopeptidase activity"/>
    <property type="evidence" value="ECO:0007669"/>
    <property type="project" value="InterPro"/>
</dbReference>
<sequence length="174" mass="20661">MKKYVNRNLLLIIIYVMIDQLIKIYIDSYNLNYHDLTDVIAFRPVLNDRYSYVNNVFNCNMGIELHIILITLALIVIIIFYKYILAENNKSKELIVGFNLLIAGCICSLIDKFFWSGSLDYIWLKGFFIFDLKDVYISISEVIIITWVIINYKLVIHFRTRDLIRFIKESIIKQ</sequence>
<name>A0A9W5YF81_9FIRM</name>
<dbReference type="GO" id="GO:0016020">
    <property type="term" value="C:membrane"/>
    <property type="evidence" value="ECO:0007669"/>
    <property type="project" value="InterPro"/>
</dbReference>
<feature type="transmembrane region" description="Helical" evidence="1">
    <location>
        <begin position="96"/>
        <end position="115"/>
    </location>
</feature>
<accession>A0A9W5YF81</accession>
<evidence type="ECO:0000313" key="3">
    <source>
        <dbReference type="Proteomes" id="UP001144256"/>
    </source>
</evidence>
<protein>
    <submittedName>
        <fullName evidence="2">Peptidase A8</fullName>
    </submittedName>
</protein>
<dbReference type="EMBL" id="BRLB01000007">
    <property type="protein sequence ID" value="GKX30103.1"/>
    <property type="molecule type" value="Genomic_DNA"/>
</dbReference>
<feature type="transmembrane region" description="Helical" evidence="1">
    <location>
        <begin position="135"/>
        <end position="155"/>
    </location>
</feature>
<dbReference type="Proteomes" id="UP001144256">
    <property type="component" value="Unassembled WGS sequence"/>
</dbReference>
<dbReference type="RefSeq" id="WP_281815999.1">
    <property type="nucleotide sequence ID" value="NZ_BRLB01000007.1"/>
</dbReference>
<comment type="caution">
    <text evidence="2">The sequence shown here is derived from an EMBL/GenBank/DDBJ whole genome shotgun (WGS) entry which is preliminary data.</text>
</comment>